<dbReference type="Pfam" id="PF21227">
    <property type="entry name" value="Myb_DNA-binding_7"/>
    <property type="match status" value="1"/>
</dbReference>
<dbReference type="PANTHER" id="PTHR16088:SF3">
    <property type="entry name" value="GON-4-LIKE PROTEIN"/>
    <property type="match status" value="1"/>
</dbReference>
<keyword evidence="4" id="KW-0539">Nucleus</keyword>
<dbReference type="EMBL" id="CAXIEN010000075">
    <property type="protein sequence ID" value="CAL1274169.1"/>
    <property type="molecule type" value="Genomic_DNA"/>
</dbReference>
<feature type="compositionally biased region" description="Polar residues" evidence="5">
    <location>
        <begin position="842"/>
        <end position="853"/>
    </location>
</feature>
<feature type="region of interest" description="Disordered" evidence="5">
    <location>
        <begin position="117"/>
        <end position="136"/>
    </location>
</feature>
<dbReference type="Gene3D" id="1.10.10.60">
    <property type="entry name" value="Homeodomain-like"/>
    <property type="match status" value="1"/>
</dbReference>
<organism evidence="6 7">
    <name type="scientific">Larinioides sclopetarius</name>
    <dbReference type="NCBI Taxonomy" id="280406"/>
    <lineage>
        <taxon>Eukaryota</taxon>
        <taxon>Metazoa</taxon>
        <taxon>Ecdysozoa</taxon>
        <taxon>Arthropoda</taxon>
        <taxon>Chelicerata</taxon>
        <taxon>Arachnida</taxon>
        <taxon>Araneae</taxon>
        <taxon>Araneomorphae</taxon>
        <taxon>Entelegynae</taxon>
        <taxon>Araneoidea</taxon>
        <taxon>Araneidae</taxon>
        <taxon>Larinioides</taxon>
    </lineage>
</organism>
<feature type="compositionally biased region" description="Polar residues" evidence="5">
    <location>
        <begin position="795"/>
        <end position="819"/>
    </location>
</feature>
<feature type="region of interest" description="Disordered" evidence="5">
    <location>
        <begin position="380"/>
        <end position="452"/>
    </location>
</feature>
<evidence type="ECO:0000256" key="5">
    <source>
        <dbReference type="SAM" id="MobiDB-lite"/>
    </source>
</evidence>
<sequence>MDEIDREENLAFLNHTDDNGILTKGKKRKSFEIEKYAEVLSPKNVNKRMKLTKENVGVFNAKIDNNGKMFENKNEVTDAVQTRTHCRRKLTAENLKTILRFVLANNSVLSMVQNTMKLQKEHRSQPEKESQPESTLQNAKEFFKSPGRFLTPQKSEDVSKKLLEEEYSEESASDEDYQPNEEELSDEDAASSVKVDDLNSSKIDESNILPDLKYPDQLSDDEDALVIALPETNVCHDNEIEKIAQRTRSKFCLNDTPLEAIESSFLPPDITIDMYDTHCDDANWKEFLCEFTKPLNQASGVGSVADDTEDERDPEYKIQEEEEDEDDDEEIDYDEICGENPLEVTGDEVNALMTEILEFAQQDKSLLAEDFSFLEELNSTFSGSENNSNDPEKEDNSVSGTKTNETNSKVKGSSNDLEPSIGVKDSNEKENSKNSEEQEVTESHSDKSEKGKVVYKDAPHSLEESPLSTVHVENARKEWMIPDERRQLDEQMRMYVQILTQSYLLTHGFPSLHFLNASSRIFLNEIKIFASRKTPNNQRSAFYAHNLDNALDIVNKFDSETVTEKDKKRKLIKSIPENIKRTLASSKAFIYPELLPKSGFYTFYIGSKASFSIAEDNLIALGLEQFSYMENPLQSIQKYLLPTKSEYQIKCRIKNSKQRKESENHIAYFCKHKRLPEFSRVIRIFDPNNIKPPEEYPLSALPAWMEPYCKTFHEKQNKEKQKTLLHHGTKPKLILPRIQIVPTIIQEFNPPDSQGALQPLICKVYSVNENNSSLGSSGIILPKRINRKRKRLAKNQVNKSTQFPEVPSESSACVSQNIKQEVHSEGTSDEESVESENDSDSHTPSECSLNSHSPVLNESYSLRKCTMVTRSMSTNLETCQIESSFSSISETSHFESVKEEPVSDESSDEEHYEKNSVADANHPKTSDSRTLNNSCHKKCNQLQVEHSALTEPSLRIITSQGDENSDSDEDNVICNELLAPIQRFYCGVSEDAVLPPESSSVQKHLPSDFSTIRDIITSEEKRDNFLNTYETKVPLKKSSKSKKNWSMEEDQLIIQNCQKYGINKRAFRASADEIGSITPIKVKQRFIYLLKLLSEKLKDGK</sequence>
<name>A0AAV1ZQY6_9ARAC</name>
<dbReference type="AlphaFoldDB" id="A0AAV1ZQY6"/>
<dbReference type="InterPro" id="IPR052435">
    <property type="entry name" value="YY1-Transcr_Regul"/>
</dbReference>
<keyword evidence="3" id="KW-0804">Transcription</keyword>
<reference evidence="6 7" key="1">
    <citation type="submission" date="2024-04" db="EMBL/GenBank/DDBJ databases">
        <authorList>
            <person name="Rising A."/>
            <person name="Reimegard J."/>
            <person name="Sonavane S."/>
            <person name="Akerstrom W."/>
            <person name="Nylinder S."/>
            <person name="Hedman E."/>
            <person name="Kallberg Y."/>
        </authorList>
    </citation>
    <scope>NUCLEOTIDE SEQUENCE [LARGE SCALE GENOMIC DNA]</scope>
</reference>
<accession>A0AAV1ZQY6</accession>
<feature type="compositionally biased region" description="Polar residues" evidence="5">
    <location>
        <begin position="397"/>
        <end position="417"/>
    </location>
</feature>
<evidence type="ECO:0000256" key="1">
    <source>
        <dbReference type="ARBA" id="ARBA00004123"/>
    </source>
</evidence>
<protein>
    <recommendedName>
        <fullName evidence="8">GON-4-like protein</fullName>
    </recommendedName>
</protein>
<evidence type="ECO:0000256" key="2">
    <source>
        <dbReference type="ARBA" id="ARBA00023015"/>
    </source>
</evidence>
<keyword evidence="2" id="KW-0805">Transcription regulation</keyword>
<feature type="region of interest" description="Disordered" evidence="5">
    <location>
        <begin position="299"/>
        <end position="330"/>
    </location>
</feature>
<feature type="compositionally biased region" description="Basic and acidic residues" evidence="5">
    <location>
        <begin position="425"/>
        <end position="452"/>
    </location>
</feature>
<keyword evidence="7" id="KW-1185">Reference proteome</keyword>
<feature type="region of interest" description="Disordered" evidence="5">
    <location>
        <begin position="164"/>
        <end position="197"/>
    </location>
</feature>
<evidence type="ECO:0008006" key="8">
    <source>
        <dbReference type="Google" id="ProtNLM"/>
    </source>
</evidence>
<feature type="compositionally biased region" description="Acidic residues" evidence="5">
    <location>
        <begin position="320"/>
        <end position="330"/>
    </location>
</feature>
<feature type="compositionally biased region" description="Basic and acidic residues" evidence="5">
    <location>
        <begin position="909"/>
        <end position="927"/>
    </location>
</feature>
<dbReference type="PANTHER" id="PTHR16088">
    <property type="entry name" value="YY1 ASSOCIATED PROTEIN-RELATED"/>
    <property type="match status" value="1"/>
</dbReference>
<comment type="subcellular location">
    <subcellularLocation>
        <location evidence="1">Nucleus</location>
    </subcellularLocation>
</comment>
<feature type="region of interest" description="Disordered" evidence="5">
    <location>
        <begin position="795"/>
        <end position="853"/>
    </location>
</feature>
<evidence type="ECO:0000256" key="4">
    <source>
        <dbReference type="ARBA" id="ARBA00023242"/>
    </source>
</evidence>
<dbReference type="SUPFAM" id="SSF46689">
    <property type="entry name" value="Homeodomain-like"/>
    <property type="match status" value="1"/>
</dbReference>
<feature type="compositionally biased region" description="Acidic residues" evidence="5">
    <location>
        <begin position="165"/>
        <end position="189"/>
    </location>
</feature>
<feature type="compositionally biased region" description="Acidic residues" evidence="5">
    <location>
        <begin position="827"/>
        <end position="838"/>
    </location>
</feature>
<feature type="compositionally biased region" description="Polar residues" evidence="5">
    <location>
        <begin position="380"/>
        <end position="389"/>
    </location>
</feature>
<gene>
    <name evidence="6" type="ORF">LARSCL_LOCUS7327</name>
</gene>
<evidence type="ECO:0000256" key="3">
    <source>
        <dbReference type="ARBA" id="ARBA00023163"/>
    </source>
</evidence>
<evidence type="ECO:0000313" key="7">
    <source>
        <dbReference type="Proteomes" id="UP001497382"/>
    </source>
</evidence>
<dbReference type="GO" id="GO:0005634">
    <property type="term" value="C:nucleus"/>
    <property type="evidence" value="ECO:0007669"/>
    <property type="project" value="UniProtKB-SubCell"/>
</dbReference>
<feature type="compositionally biased region" description="Basic and acidic residues" evidence="5">
    <location>
        <begin position="118"/>
        <end position="131"/>
    </location>
</feature>
<feature type="compositionally biased region" description="Basic and acidic residues" evidence="5">
    <location>
        <begin position="892"/>
        <end position="901"/>
    </location>
</feature>
<evidence type="ECO:0000313" key="6">
    <source>
        <dbReference type="EMBL" id="CAL1274169.1"/>
    </source>
</evidence>
<comment type="caution">
    <text evidence="6">The sequence shown here is derived from an EMBL/GenBank/DDBJ whole genome shotgun (WGS) entry which is preliminary data.</text>
</comment>
<feature type="region of interest" description="Disordered" evidence="5">
    <location>
        <begin position="890"/>
        <end position="932"/>
    </location>
</feature>
<dbReference type="GO" id="GO:0006355">
    <property type="term" value="P:regulation of DNA-templated transcription"/>
    <property type="evidence" value="ECO:0007669"/>
    <property type="project" value="TreeGrafter"/>
</dbReference>
<proteinExistence type="predicted"/>
<dbReference type="GO" id="GO:0003712">
    <property type="term" value="F:transcription coregulator activity"/>
    <property type="evidence" value="ECO:0007669"/>
    <property type="project" value="TreeGrafter"/>
</dbReference>
<dbReference type="Proteomes" id="UP001497382">
    <property type="component" value="Unassembled WGS sequence"/>
</dbReference>
<dbReference type="InterPro" id="IPR009057">
    <property type="entry name" value="Homeodomain-like_sf"/>
</dbReference>